<gene>
    <name evidence="6" type="ORF">SAMN05216323_103621</name>
</gene>
<keyword evidence="2" id="KW-0175">Coiled coil</keyword>
<evidence type="ECO:0000313" key="6">
    <source>
        <dbReference type="EMBL" id="SDC55284.1"/>
    </source>
</evidence>
<dbReference type="Pfam" id="PF25885">
    <property type="entry name" value="HH_EMRA"/>
    <property type="match status" value="1"/>
</dbReference>
<reference evidence="6 7" key="1">
    <citation type="submission" date="2016-09" db="EMBL/GenBank/DDBJ databases">
        <authorList>
            <person name="Capua I."/>
            <person name="De Benedictis P."/>
            <person name="Joannis T."/>
            <person name="Lombin L.H."/>
            <person name="Cattoli G."/>
        </authorList>
    </citation>
    <scope>NUCLEOTIDE SEQUENCE [LARGE SCALE GENOMIC DNA]</scope>
    <source>
        <strain evidence="6 7">A7P-90m</strain>
    </source>
</reference>
<dbReference type="InterPro" id="IPR058792">
    <property type="entry name" value="Beta-barrel_RND_2"/>
</dbReference>
<feature type="transmembrane region" description="Helical" evidence="3">
    <location>
        <begin position="12"/>
        <end position="34"/>
    </location>
</feature>
<sequence>MENNRVKKPKNLKVYIPLILVILLVLGGGIVWYIDYTKYITTDDANVNSDNVAISSKMLGRINRELVEEGDSVKQGQLIAVLDSTDLIAQKNQAIAGKLQAEAAIGQAEAKYQFDIKNSKILEISLNKAQDDFDRAKTQHKGDVITQEQFDHAKKALEMAQAQLEAAHSQAAVSSAQIRSTHAAVASACAQINVIKTQLGNTTLYAPSEGVIGRRWLMPGDIAQAGQSIFTIVNDRKLWINIFLEETKMGSLKLGQPAIFTLDAFPGVTFTGKITTIGSNTAAQFALIPASNASGNFTKVTQRVQIKISIDGVADGGKLSDYRILSGMSAIVKIVR</sequence>
<dbReference type="InterPro" id="IPR058633">
    <property type="entry name" value="EmrA/FarA_HH"/>
</dbReference>
<dbReference type="Gene3D" id="2.40.50.100">
    <property type="match status" value="1"/>
</dbReference>
<evidence type="ECO:0000259" key="4">
    <source>
        <dbReference type="Pfam" id="PF25885"/>
    </source>
</evidence>
<dbReference type="PANTHER" id="PTHR32347">
    <property type="entry name" value="EFFLUX SYSTEM COMPONENT YKNX-RELATED"/>
    <property type="match status" value="1"/>
</dbReference>
<evidence type="ECO:0000256" key="2">
    <source>
        <dbReference type="ARBA" id="ARBA00023054"/>
    </source>
</evidence>
<dbReference type="STRING" id="1640674.SAMN05216323_103621"/>
<dbReference type="Gene3D" id="2.40.30.170">
    <property type="match status" value="1"/>
</dbReference>
<dbReference type="InterPro" id="IPR050465">
    <property type="entry name" value="UPF0194_transport"/>
</dbReference>
<dbReference type="OrthoDB" id="9811754at2"/>
<feature type="domain" description="Multidrug export protein EmrA/FarA alpha-helical hairpin" evidence="4">
    <location>
        <begin position="117"/>
        <end position="183"/>
    </location>
</feature>
<dbReference type="GO" id="GO:0055085">
    <property type="term" value="P:transmembrane transport"/>
    <property type="evidence" value="ECO:0007669"/>
    <property type="project" value="InterPro"/>
</dbReference>
<name>A0A1G6MJ30_9BACT</name>
<dbReference type="EMBL" id="FMYP01000036">
    <property type="protein sequence ID" value="SDC55284.1"/>
    <property type="molecule type" value="Genomic_DNA"/>
</dbReference>
<evidence type="ECO:0000256" key="1">
    <source>
        <dbReference type="ARBA" id="ARBA00004196"/>
    </source>
</evidence>
<keyword evidence="7" id="KW-1185">Reference proteome</keyword>
<keyword evidence="3" id="KW-0812">Transmembrane</keyword>
<evidence type="ECO:0000256" key="3">
    <source>
        <dbReference type="SAM" id="Phobius"/>
    </source>
</evidence>
<dbReference type="GO" id="GO:0030313">
    <property type="term" value="C:cell envelope"/>
    <property type="evidence" value="ECO:0007669"/>
    <property type="project" value="UniProtKB-SubCell"/>
</dbReference>
<accession>A0A1G6MJ30</accession>
<dbReference type="AlphaFoldDB" id="A0A1G6MJ30"/>
<dbReference type="Pfam" id="PF25954">
    <property type="entry name" value="Beta-barrel_RND_2"/>
    <property type="match status" value="1"/>
</dbReference>
<dbReference type="Proteomes" id="UP000199452">
    <property type="component" value="Unassembled WGS sequence"/>
</dbReference>
<organism evidence="6 7">
    <name type="scientific">Williamwhitmania taraxaci</name>
    <dbReference type="NCBI Taxonomy" id="1640674"/>
    <lineage>
        <taxon>Bacteria</taxon>
        <taxon>Pseudomonadati</taxon>
        <taxon>Bacteroidota</taxon>
        <taxon>Bacteroidia</taxon>
        <taxon>Bacteroidales</taxon>
        <taxon>Williamwhitmaniaceae</taxon>
        <taxon>Williamwhitmania</taxon>
    </lineage>
</organism>
<dbReference type="RefSeq" id="WP_092438706.1">
    <property type="nucleotide sequence ID" value="NZ_FMYP01000036.1"/>
</dbReference>
<keyword evidence="3" id="KW-0472">Membrane</keyword>
<feature type="domain" description="CusB-like beta-barrel" evidence="5">
    <location>
        <begin position="237"/>
        <end position="281"/>
    </location>
</feature>
<dbReference type="PANTHER" id="PTHR32347:SF23">
    <property type="entry name" value="BLL5650 PROTEIN"/>
    <property type="match status" value="1"/>
</dbReference>
<evidence type="ECO:0000313" key="7">
    <source>
        <dbReference type="Proteomes" id="UP000199452"/>
    </source>
</evidence>
<evidence type="ECO:0000259" key="5">
    <source>
        <dbReference type="Pfam" id="PF25954"/>
    </source>
</evidence>
<protein>
    <submittedName>
        <fullName evidence="6">Membrane fusion protein, multidrug efflux system</fullName>
    </submittedName>
</protein>
<dbReference type="SUPFAM" id="SSF111369">
    <property type="entry name" value="HlyD-like secretion proteins"/>
    <property type="match status" value="2"/>
</dbReference>
<comment type="subcellular location">
    <subcellularLocation>
        <location evidence="1">Cell envelope</location>
    </subcellularLocation>
</comment>
<proteinExistence type="predicted"/>
<keyword evidence="3" id="KW-1133">Transmembrane helix</keyword>